<evidence type="ECO:0000313" key="7">
    <source>
        <dbReference type="Proteomes" id="UP000662914"/>
    </source>
</evidence>
<dbReference type="InterPro" id="IPR026170">
    <property type="entry name" value="FAM173A/B"/>
</dbReference>
<dbReference type="PROSITE" id="PS51257">
    <property type="entry name" value="PROKAR_LIPOPROTEIN"/>
    <property type="match status" value="1"/>
</dbReference>
<evidence type="ECO:0000313" key="6">
    <source>
        <dbReference type="EMBL" id="BBO21977.1"/>
    </source>
</evidence>
<gene>
    <name evidence="6" type="ORF">DSYM_26760</name>
</gene>
<evidence type="ECO:0000256" key="2">
    <source>
        <dbReference type="ARBA" id="ARBA00022679"/>
    </source>
</evidence>
<accession>A0A809S0C0</accession>
<name>A0A809S0C0_9PROT</name>
<keyword evidence="1" id="KW-0489">Methyltransferase</keyword>
<feature type="transmembrane region" description="Helical" evidence="4">
    <location>
        <begin position="77"/>
        <end position="94"/>
    </location>
</feature>
<reference evidence="6" key="1">
    <citation type="journal article" name="DNA Res.">
        <title>The physiological potential of anammox bacteria as revealed by their core genome structure.</title>
        <authorList>
            <person name="Okubo T."/>
            <person name="Toyoda A."/>
            <person name="Fukuhara K."/>
            <person name="Uchiyama I."/>
            <person name="Harigaya Y."/>
            <person name="Kuroiwa M."/>
            <person name="Suzuki T."/>
            <person name="Murakami Y."/>
            <person name="Suwa Y."/>
            <person name="Takami H."/>
        </authorList>
    </citation>
    <scope>NUCLEOTIDE SEQUENCE</scope>
    <source>
        <strain evidence="6">317325-3</strain>
    </source>
</reference>
<keyword evidence="3" id="KW-0949">S-adenosyl-L-methionine</keyword>
<keyword evidence="4" id="KW-0472">Membrane</keyword>
<keyword evidence="2" id="KW-0808">Transferase</keyword>
<dbReference type="InterPro" id="IPR041698">
    <property type="entry name" value="Methyltransf_25"/>
</dbReference>
<sequence length="244" mass="26193">MTALKALAAQLLAWALVASGCIVLGRPFVPSIPLAAIQGALAAGIGALLRAERWWLAIHLGFSPALVAALRLDLPPALPLAVLAGLTFVFWTTFRGEVPLFLSSRGAADALLGLLPPGAGLRVIDLGAGAGGLLRRLAQARPDAHFTGIEHAPLPYLVARLNARGLANLAIRRGDLWRTPLEREDVVYVFLSPRVMPRLWQKARAEMRPGSLLVSSSFPAPHVAPERVVETADPRGTRLYCYRM</sequence>
<evidence type="ECO:0000256" key="3">
    <source>
        <dbReference type="ARBA" id="ARBA00022691"/>
    </source>
</evidence>
<feature type="domain" description="Methyltransferase" evidence="5">
    <location>
        <begin position="123"/>
        <end position="194"/>
    </location>
</feature>
<dbReference type="CDD" id="cd02440">
    <property type="entry name" value="AdoMet_MTases"/>
    <property type="match status" value="1"/>
</dbReference>
<proteinExistence type="predicted"/>
<evidence type="ECO:0000259" key="5">
    <source>
        <dbReference type="Pfam" id="PF13649"/>
    </source>
</evidence>
<dbReference type="Gene3D" id="3.40.50.150">
    <property type="entry name" value="Vaccinia Virus protein VP39"/>
    <property type="match status" value="1"/>
</dbReference>
<dbReference type="EMBL" id="AP021857">
    <property type="protein sequence ID" value="BBO21977.1"/>
    <property type="molecule type" value="Genomic_DNA"/>
</dbReference>
<organism evidence="6 7">
    <name type="scientific">Candidatus Desulfobacillus denitrificans</name>
    <dbReference type="NCBI Taxonomy" id="2608985"/>
    <lineage>
        <taxon>Bacteria</taxon>
        <taxon>Pseudomonadati</taxon>
        <taxon>Pseudomonadota</taxon>
        <taxon>Betaproteobacteria</taxon>
        <taxon>Candidatus Desulfobacillus</taxon>
    </lineage>
</organism>
<evidence type="ECO:0000256" key="1">
    <source>
        <dbReference type="ARBA" id="ARBA00022603"/>
    </source>
</evidence>
<dbReference type="KEGG" id="ddz:DSYM_26760"/>
<dbReference type="Pfam" id="PF13649">
    <property type="entry name" value="Methyltransf_25"/>
    <property type="match status" value="1"/>
</dbReference>
<keyword evidence="4" id="KW-1133">Transmembrane helix</keyword>
<dbReference type="AlphaFoldDB" id="A0A809S0C0"/>
<dbReference type="PANTHER" id="PTHR13610">
    <property type="entry name" value="METHYLTRANSFERASE DOMAIN-CONTAINING PROTEIN"/>
    <property type="match status" value="1"/>
</dbReference>
<keyword evidence="4" id="KW-0812">Transmembrane</keyword>
<dbReference type="GO" id="GO:0016279">
    <property type="term" value="F:protein-lysine N-methyltransferase activity"/>
    <property type="evidence" value="ECO:0007669"/>
    <property type="project" value="InterPro"/>
</dbReference>
<dbReference type="GO" id="GO:0032259">
    <property type="term" value="P:methylation"/>
    <property type="evidence" value="ECO:0007669"/>
    <property type="project" value="UniProtKB-KW"/>
</dbReference>
<protein>
    <recommendedName>
        <fullName evidence="5">Methyltransferase domain-containing protein</fullName>
    </recommendedName>
</protein>
<feature type="transmembrane region" description="Helical" evidence="4">
    <location>
        <begin position="30"/>
        <end position="49"/>
    </location>
</feature>
<dbReference type="InterPro" id="IPR029063">
    <property type="entry name" value="SAM-dependent_MTases_sf"/>
</dbReference>
<dbReference type="SUPFAM" id="SSF53335">
    <property type="entry name" value="S-adenosyl-L-methionine-dependent methyltransferases"/>
    <property type="match status" value="1"/>
</dbReference>
<evidence type="ECO:0000256" key="4">
    <source>
        <dbReference type="SAM" id="Phobius"/>
    </source>
</evidence>
<dbReference type="PANTHER" id="PTHR13610:SF11">
    <property type="entry name" value="METHYLTRANSFERASE DOMAIN-CONTAINING PROTEIN"/>
    <property type="match status" value="1"/>
</dbReference>
<dbReference type="Proteomes" id="UP000662914">
    <property type="component" value="Chromosome"/>
</dbReference>